<gene>
    <name evidence="1" type="ORF">V6N11_000680</name>
</gene>
<comment type="caution">
    <text evidence="1">The sequence shown here is derived from an EMBL/GenBank/DDBJ whole genome shotgun (WGS) entry which is preliminary data.</text>
</comment>
<organism evidence="1 2">
    <name type="scientific">Hibiscus sabdariffa</name>
    <name type="common">roselle</name>
    <dbReference type="NCBI Taxonomy" id="183260"/>
    <lineage>
        <taxon>Eukaryota</taxon>
        <taxon>Viridiplantae</taxon>
        <taxon>Streptophyta</taxon>
        <taxon>Embryophyta</taxon>
        <taxon>Tracheophyta</taxon>
        <taxon>Spermatophyta</taxon>
        <taxon>Magnoliopsida</taxon>
        <taxon>eudicotyledons</taxon>
        <taxon>Gunneridae</taxon>
        <taxon>Pentapetalae</taxon>
        <taxon>rosids</taxon>
        <taxon>malvids</taxon>
        <taxon>Malvales</taxon>
        <taxon>Malvaceae</taxon>
        <taxon>Malvoideae</taxon>
        <taxon>Hibiscus</taxon>
    </lineage>
</organism>
<reference evidence="1 2" key="1">
    <citation type="journal article" date="2024" name="G3 (Bethesda)">
        <title>Genome assembly of Hibiscus sabdariffa L. provides insights into metabolisms of medicinal natural products.</title>
        <authorList>
            <person name="Kim T."/>
        </authorList>
    </citation>
    <scope>NUCLEOTIDE SEQUENCE [LARGE SCALE GENOMIC DNA]</scope>
    <source>
        <strain evidence="1">TK-2024</strain>
        <tissue evidence="1">Old leaves</tissue>
    </source>
</reference>
<keyword evidence="2" id="KW-1185">Reference proteome</keyword>
<accession>A0ABR2RXP4</accession>
<evidence type="ECO:0000313" key="2">
    <source>
        <dbReference type="Proteomes" id="UP001396334"/>
    </source>
</evidence>
<protein>
    <submittedName>
        <fullName evidence="1">Uncharacterized protein</fullName>
    </submittedName>
</protein>
<name>A0ABR2RXP4_9ROSI</name>
<sequence>MLPTLLYLSPFHYSSGTLFEEGHERCFQGLEETGGYFLQHISSLLLLFLPHCNCRCCAYLCNFSGISTNCRSYSVSHFSDFVHHGVLVFDHHLTLDYHYICFRISICVPNHDEEQEPDQRQCMVSHIHISYPPPGDGVQPDCIRVAVVKGSFIGMGLKKNGVFE</sequence>
<proteinExistence type="predicted"/>
<evidence type="ECO:0000313" key="1">
    <source>
        <dbReference type="EMBL" id="KAK9017672.1"/>
    </source>
</evidence>
<dbReference type="Proteomes" id="UP001396334">
    <property type="component" value="Unassembled WGS sequence"/>
</dbReference>
<dbReference type="EMBL" id="JBBPBN010000019">
    <property type="protein sequence ID" value="KAK9017672.1"/>
    <property type="molecule type" value="Genomic_DNA"/>
</dbReference>